<keyword evidence="1" id="KW-0812">Transmembrane</keyword>
<evidence type="ECO:0008006" key="4">
    <source>
        <dbReference type="Google" id="ProtNLM"/>
    </source>
</evidence>
<keyword evidence="1" id="KW-0472">Membrane</keyword>
<dbReference type="Proteomes" id="UP000198561">
    <property type="component" value="Unassembled WGS sequence"/>
</dbReference>
<dbReference type="RefSeq" id="WP_089693763.1">
    <property type="nucleotide sequence ID" value="NZ_FNWQ01000004.1"/>
</dbReference>
<proteinExistence type="predicted"/>
<organism evidence="2 3">
    <name type="scientific">Chryseobacterium culicis</name>
    <dbReference type="NCBI Taxonomy" id="680127"/>
    <lineage>
        <taxon>Bacteria</taxon>
        <taxon>Pseudomonadati</taxon>
        <taxon>Bacteroidota</taxon>
        <taxon>Flavobacteriia</taxon>
        <taxon>Flavobacteriales</taxon>
        <taxon>Weeksellaceae</taxon>
        <taxon>Chryseobacterium group</taxon>
        <taxon>Chryseobacterium</taxon>
    </lineage>
</organism>
<gene>
    <name evidence="2" type="ORF">SAMN05421593_3326</name>
</gene>
<name>A0A1H6HN50_CHRCI</name>
<dbReference type="STRING" id="680127.SAMN05421593_3326"/>
<keyword evidence="1" id="KW-1133">Transmembrane helix</keyword>
<dbReference type="OrthoDB" id="1466970at2"/>
<evidence type="ECO:0000313" key="3">
    <source>
        <dbReference type="Proteomes" id="UP000198561"/>
    </source>
</evidence>
<accession>A0A1H6HN50</accession>
<feature type="transmembrane region" description="Helical" evidence="1">
    <location>
        <begin position="6"/>
        <end position="22"/>
    </location>
</feature>
<dbReference type="EMBL" id="FNWQ01000004">
    <property type="protein sequence ID" value="SEH36916.1"/>
    <property type="molecule type" value="Genomic_DNA"/>
</dbReference>
<evidence type="ECO:0000313" key="2">
    <source>
        <dbReference type="EMBL" id="SEH36916.1"/>
    </source>
</evidence>
<reference evidence="2 3" key="1">
    <citation type="submission" date="2016-10" db="EMBL/GenBank/DDBJ databases">
        <authorList>
            <person name="de Groot N.N."/>
        </authorList>
    </citation>
    <scope>NUCLEOTIDE SEQUENCE [LARGE SCALE GENOMIC DNA]</scope>
    <source>
        <strain evidence="2 3">DSM 23031</strain>
    </source>
</reference>
<sequence>MKKLKFYAIGFVPGLLIVFFILNKKGASCSGYLPNSRVIAESLSKEFKYSEEAKNAMTAYKIDEKFVKDSIITNGKVDFERSHAQKKPCPDYLLTYPEKNPSYEITFEKCEETVTVSGLKKLK</sequence>
<dbReference type="AlphaFoldDB" id="A0A1H6HN50"/>
<protein>
    <recommendedName>
        <fullName evidence="4">DUF4258 domain-containing protein</fullName>
    </recommendedName>
</protein>
<evidence type="ECO:0000256" key="1">
    <source>
        <dbReference type="SAM" id="Phobius"/>
    </source>
</evidence>